<feature type="transmembrane region" description="Helical" evidence="6">
    <location>
        <begin position="32"/>
        <end position="53"/>
    </location>
</feature>
<comment type="caution">
    <text evidence="9">The sequence shown here is derived from an EMBL/GenBank/DDBJ whole genome shotgun (WGS) entry which is preliminary data.</text>
</comment>
<dbReference type="Proteomes" id="UP000078252">
    <property type="component" value="Unassembled WGS sequence"/>
</dbReference>
<dbReference type="GO" id="GO:0031460">
    <property type="term" value="P:glycine betaine transport"/>
    <property type="evidence" value="ECO:0007669"/>
    <property type="project" value="TreeGrafter"/>
</dbReference>
<reference evidence="9 10" key="1">
    <citation type="journal article" date="2016" name="Front. Microbiol.">
        <title>Genomic Resource of Rice Seed Associated Bacteria.</title>
        <authorList>
            <person name="Midha S."/>
            <person name="Bansal K."/>
            <person name="Sharma S."/>
            <person name="Kumar N."/>
            <person name="Patil P.P."/>
            <person name="Chaudhry V."/>
            <person name="Patil P.B."/>
        </authorList>
    </citation>
    <scope>NUCLEOTIDE SEQUENCE [LARGE SCALE GENOMIC DNA]</scope>
    <source>
        <strain evidence="9 10">NS184</strain>
    </source>
</reference>
<dbReference type="PANTHER" id="PTHR30177:SF33">
    <property type="entry name" value="POSSIBLE OSMOPROTECTANT (GLYCINE BETAINE_CARNITINE_CHOLINE_L-PROLINE) TRANSPORT INTEGRAL MEMBRANE PROTEIN ABC TRANSPORTER PROZ"/>
    <property type="match status" value="1"/>
</dbReference>
<feature type="transmembrane region" description="Helical" evidence="6">
    <location>
        <begin position="93"/>
        <end position="112"/>
    </location>
</feature>
<dbReference type="Gene3D" id="1.10.3720.10">
    <property type="entry name" value="MetI-like"/>
    <property type="match status" value="1"/>
</dbReference>
<evidence type="ECO:0000259" key="8">
    <source>
        <dbReference type="PROSITE" id="PS50928"/>
    </source>
</evidence>
<evidence type="ECO:0000256" key="2">
    <source>
        <dbReference type="ARBA" id="ARBA00022448"/>
    </source>
</evidence>
<dbReference type="GO" id="GO:0055085">
    <property type="term" value="P:transmembrane transport"/>
    <property type="evidence" value="ECO:0007669"/>
    <property type="project" value="InterPro"/>
</dbReference>
<evidence type="ECO:0000256" key="7">
    <source>
        <dbReference type="SAM" id="MobiDB-lite"/>
    </source>
</evidence>
<evidence type="ECO:0000313" key="9">
    <source>
        <dbReference type="EMBL" id="KTR06406.1"/>
    </source>
</evidence>
<gene>
    <name evidence="9" type="ORF">NS184_09470</name>
</gene>
<organism evidence="9 10">
    <name type="scientific">Curtobacterium luteum</name>
    <dbReference type="NCBI Taxonomy" id="33881"/>
    <lineage>
        <taxon>Bacteria</taxon>
        <taxon>Bacillati</taxon>
        <taxon>Actinomycetota</taxon>
        <taxon>Actinomycetes</taxon>
        <taxon>Micrococcales</taxon>
        <taxon>Microbacteriaceae</taxon>
        <taxon>Curtobacterium</taxon>
    </lineage>
</organism>
<evidence type="ECO:0000313" key="10">
    <source>
        <dbReference type="Proteomes" id="UP000078252"/>
    </source>
</evidence>
<dbReference type="RefSeq" id="WP_058725868.1">
    <property type="nucleotide sequence ID" value="NZ_LDQC01000049.1"/>
</dbReference>
<dbReference type="SUPFAM" id="SSF161098">
    <property type="entry name" value="MetI-like"/>
    <property type="match status" value="1"/>
</dbReference>
<evidence type="ECO:0000256" key="4">
    <source>
        <dbReference type="ARBA" id="ARBA00022989"/>
    </source>
</evidence>
<accession>A0A175RRU8</accession>
<evidence type="ECO:0000256" key="3">
    <source>
        <dbReference type="ARBA" id="ARBA00022692"/>
    </source>
</evidence>
<feature type="transmembrane region" description="Helical" evidence="6">
    <location>
        <begin position="141"/>
        <end position="168"/>
    </location>
</feature>
<keyword evidence="2 6" id="KW-0813">Transport</keyword>
<proteinExistence type="inferred from homology"/>
<feature type="transmembrane region" description="Helical" evidence="6">
    <location>
        <begin position="60"/>
        <end position="87"/>
    </location>
</feature>
<dbReference type="Pfam" id="PF00528">
    <property type="entry name" value="BPD_transp_1"/>
    <property type="match status" value="1"/>
</dbReference>
<comment type="similarity">
    <text evidence="6">Belongs to the binding-protein-dependent transport system permease family.</text>
</comment>
<dbReference type="EMBL" id="LDQC01000049">
    <property type="protein sequence ID" value="KTR06406.1"/>
    <property type="molecule type" value="Genomic_DNA"/>
</dbReference>
<comment type="subcellular location">
    <subcellularLocation>
        <location evidence="6">Cell membrane</location>
        <topology evidence="6">Multi-pass membrane protein</topology>
    </subcellularLocation>
    <subcellularLocation>
        <location evidence="1">Membrane</location>
        <topology evidence="1">Multi-pass membrane protein</topology>
    </subcellularLocation>
</comment>
<dbReference type="InterPro" id="IPR035906">
    <property type="entry name" value="MetI-like_sf"/>
</dbReference>
<dbReference type="PANTHER" id="PTHR30177">
    <property type="entry name" value="GLYCINE BETAINE/L-PROLINE TRANSPORT SYSTEM PERMEASE PROTEIN PROW"/>
    <property type="match status" value="1"/>
</dbReference>
<evidence type="ECO:0000256" key="5">
    <source>
        <dbReference type="ARBA" id="ARBA00023136"/>
    </source>
</evidence>
<dbReference type="OrthoDB" id="5244012at2"/>
<dbReference type="InterPro" id="IPR051204">
    <property type="entry name" value="ABC_transp_perm/SBD"/>
</dbReference>
<dbReference type="AlphaFoldDB" id="A0A175RRU8"/>
<protein>
    <recommendedName>
        <fullName evidence="8">ABC transmembrane type-1 domain-containing protein</fullName>
    </recommendedName>
</protein>
<sequence>MNLFAQGVAWIFAPENNTGSNAILVRLGEHLGITFVTVLIAIVIAVPLGLVIGHTGKGRSLAVGISGGIRALPTLGVLTLLALWIGLGLEAPIISLVILAIPSILAGTYSGVEAIDRVTIDAARAQGMTAWQVLGRVEIPLALPLIVGGIRAAVLQVIATATLAAYINSGGLGGYAFSGLANSDYVEVLGGSLLVIALAIVSEIVFAALQRLAVPAGVSAGASGDARRSTRRSGSRAQTPVEGTTP</sequence>
<dbReference type="PROSITE" id="PS50928">
    <property type="entry name" value="ABC_TM1"/>
    <property type="match status" value="1"/>
</dbReference>
<keyword evidence="4 6" id="KW-1133">Transmembrane helix</keyword>
<name>A0A175RRU8_9MICO</name>
<dbReference type="STRING" id="33881.NS184_09470"/>
<dbReference type="InterPro" id="IPR000515">
    <property type="entry name" value="MetI-like"/>
</dbReference>
<evidence type="ECO:0000256" key="6">
    <source>
        <dbReference type="RuleBase" id="RU363032"/>
    </source>
</evidence>
<keyword evidence="3 6" id="KW-0812">Transmembrane</keyword>
<dbReference type="GO" id="GO:0005886">
    <property type="term" value="C:plasma membrane"/>
    <property type="evidence" value="ECO:0007669"/>
    <property type="project" value="UniProtKB-SubCell"/>
</dbReference>
<keyword evidence="5 6" id="KW-0472">Membrane</keyword>
<dbReference type="CDD" id="cd06261">
    <property type="entry name" value="TM_PBP2"/>
    <property type="match status" value="1"/>
</dbReference>
<feature type="transmembrane region" description="Helical" evidence="6">
    <location>
        <begin position="188"/>
        <end position="209"/>
    </location>
</feature>
<feature type="domain" description="ABC transmembrane type-1" evidence="8">
    <location>
        <begin position="27"/>
        <end position="206"/>
    </location>
</feature>
<feature type="region of interest" description="Disordered" evidence="7">
    <location>
        <begin position="220"/>
        <end position="246"/>
    </location>
</feature>
<evidence type="ECO:0000256" key="1">
    <source>
        <dbReference type="ARBA" id="ARBA00004141"/>
    </source>
</evidence>
<dbReference type="PATRIC" id="fig|33881.3.peg.2224"/>